<dbReference type="AlphaFoldDB" id="R9GTC7"/>
<feature type="transmembrane region" description="Helical" evidence="1">
    <location>
        <begin position="106"/>
        <end position="125"/>
    </location>
</feature>
<evidence type="ECO:0000313" key="3">
    <source>
        <dbReference type="Proteomes" id="UP000014174"/>
    </source>
</evidence>
<sequence>MKSKNYFGLCGSFLVISGALSPLIHIPVIGNWNYLDLHTGLATVVLIIAAIGVFASLSGRSGLLKFLGWAELVLVLLTLSAVYFKVNDSFSFIPLKSLTRVAVGLVHYKWLGWALLALGSVVMIASGSSGKKKI</sequence>
<reference evidence="2 3" key="1">
    <citation type="journal article" date="2013" name="Genome Announc.">
        <title>Draft Genome Sequence of Arcticibacter svalbardensis Strain MN12-7T, a Member of the Family Sphingobacteriaceae Isolated from an Arctic Soil Sample.</title>
        <authorList>
            <person name="Shivaji S."/>
            <person name="Ara S."/>
            <person name="Prasad S."/>
            <person name="Manasa B.P."/>
            <person name="Begum Z."/>
            <person name="Singh A."/>
            <person name="Kumar Pinnaka A."/>
        </authorList>
    </citation>
    <scope>NUCLEOTIDE SEQUENCE [LARGE SCALE GENOMIC DNA]</scope>
    <source>
        <strain evidence="2 3">MN12-7</strain>
    </source>
</reference>
<feature type="transmembrane region" description="Helical" evidence="1">
    <location>
        <begin position="66"/>
        <end position="86"/>
    </location>
</feature>
<feature type="transmembrane region" description="Helical" evidence="1">
    <location>
        <begin position="40"/>
        <end position="59"/>
    </location>
</feature>
<keyword evidence="3" id="KW-1185">Reference proteome</keyword>
<comment type="caution">
    <text evidence="2">The sequence shown here is derived from an EMBL/GenBank/DDBJ whole genome shotgun (WGS) entry which is preliminary data.</text>
</comment>
<evidence type="ECO:0000313" key="2">
    <source>
        <dbReference type="EMBL" id="EOR94795.1"/>
    </source>
</evidence>
<proteinExistence type="predicted"/>
<dbReference type="Proteomes" id="UP000014174">
    <property type="component" value="Unassembled WGS sequence"/>
</dbReference>
<keyword evidence="1" id="KW-1133">Transmembrane helix</keyword>
<dbReference type="EMBL" id="AQPN01000077">
    <property type="protein sequence ID" value="EOR94795.1"/>
    <property type="molecule type" value="Genomic_DNA"/>
</dbReference>
<keyword evidence="1" id="KW-0812">Transmembrane</keyword>
<evidence type="ECO:0000256" key="1">
    <source>
        <dbReference type="SAM" id="Phobius"/>
    </source>
</evidence>
<accession>R9GTC7</accession>
<feature type="transmembrane region" description="Helical" evidence="1">
    <location>
        <begin position="7"/>
        <end position="28"/>
    </location>
</feature>
<dbReference type="RefSeq" id="WP_016195246.1">
    <property type="nucleotide sequence ID" value="NZ_AQPN01000077.1"/>
</dbReference>
<keyword evidence="1" id="KW-0472">Membrane</keyword>
<gene>
    <name evidence="2" type="ORF">ADIARSV_2011</name>
</gene>
<protein>
    <submittedName>
        <fullName evidence="2">Uncharacterized protein</fullName>
    </submittedName>
</protein>
<name>R9GTC7_9SPHI</name>
<dbReference type="OrthoDB" id="799709at2"/>
<dbReference type="eggNOG" id="ENOG5033FYS">
    <property type="taxonomic scope" value="Bacteria"/>
</dbReference>
<dbReference type="STRING" id="1150600.ADIARSV_2011"/>
<organism evidence="2 3">
    <name type="scientific">Arcticibacter svalbardensis MN12-7</name>
    <dbReference type="NCBI Taxonomy" id="1150600"/>
    <lineage>
        <taxon>Bacteria</taxon>
        <taxon>Pseudomonadati</taxon>
        <taxon>Bacteroidota</taxon>
        <taxon>Sphingobacteriia</taxon>
        <taxon>Sphingobacteriales</taxon>
        <taxon>Sphingobacteriaceae</taxon>
        <taxon>Arcticibacter</taxon>
    </lineage>
</organism>